<name>A0AAE1AQX2_9GAST</name>
<protein>
    <submittedName>
        <fullName evidence="1">Uncharacterized protein</fullName>
    </submittedName>
</protein>
<organism evidence="1 2">
    <name type="scientific">Elysia crispata</name>
    <name type="common">lettuce slug</name>
    <dbReference type="NCBI Taxonomy" id="231223"/>
    <lineage>
        <taxon>Eukaryota</taxon>
        <taxon>Metazoa</taxon>
        <taxon>Spiralia</taxon>
        <taxon>Lophotrochozoa</taxon>
        <taxon>Mollusca</taxon>
        <taxon>Gastropoda</taxon>
        <taxon>Heterobranchia</taxon>
        <taxon>Euthyneura</taxon>
        <taxon>Panpulmonata</taxon>
        <taxon>Sacoglossa</taxon>
        <taxon>Placobranchoidea</taxon>
        <taxon>Plakobranchidae</taxon>
        <taxon>Elysia</taxon>
    </lineage>
</organism>
<evidence type="ECO:0000313" key="1">
    <source>
        <dbReference type="EMBL" id="KAK3792085.1"/>
    </source>
</evidence>
<gene>
    <name evidence="1" type="ORF">RRG08_055352</name>
</gene>
<reference evidence="1" key="1">
    <citation type="journal article" date="2023" name="G3 (Bethesda)">
        <title>A reference genome for the long-term kleptoplast-retaining sea slug Elysia crispata morphotype clarki.</title>
        <authorList>
            <person name="Eastman K.E."/>
            <person name="Pendleton A.L."/>
            <person name="Shaikh M.A."/>
            <person name="Suttiyut T."/>
            <person name="Ogas R."/>
            <person name="Tomko P."/>
            <person name="Gavelis G."/>
            <person name="Widhalm J.R."/>
            <person name="Wisecaver J.H."/>
        </authorList>
    </citation>
    <scope>NUCLEOTIDE SEQUENCE</scope>
    <source>
        <strain evidence="1">ECLA1</strain>
    </source>
</reference>
<dbReference type="Proteomes" id="UP001283361">
    <property type="component" value="Unassembled WGS sequence"/>
</dbReference>
<sequence>MHNGCVSWTSMLGKVSGRKVGMTVDKKRGEGSRAKAPLVIESGVRRWLSTCEKSSGLRISSGSFVRMRCNMEETV</sequence>
<keyword evidence="2" id="KW-1185">Reference proteome</keyword>
<evidence type="ECO:0000313" key="2">
    <source>
        <dbReference type="Proteomes" id="UP001283361"/>
    </source>
</evidence>
<comment type="caution">
    <text evidence="1">The sequence shown here is derived from an EMBL/GenBank/DDBJ whole genome shotgun (WGS) entry which is preliminary data.</text>
</comment>
<dbReference type="EMBL" id="JAWDGP010001389">
    <property type="protein sequence ID" value="KAK3792085.1"/>
    <property type="molecule type" value="Genomic_DNA"/>
</dbReference>
<accession>A0AAE1AQX2</accession>
<proteinExistence type="predicted"/>
<dbReference type="AlphaFoldDB" id="A0AAE1AQX2"/>